<organism evidence="1 2">
    <name type="scientific">Christiangramia flava JLT2011</name>
    <dbReference type="NCBI Taxonomy" id="1229726"/>
    <lineage>
        <taxon>Bacteria</taxon>
        <taxon>Pseudomonadati</taxon>
        <taxon>Bacteroidota</taxon>
        <taxon>Flavobacteriia</taxon>
        <taxon>Flavobacteriales</taxon>
        <taxon>Flavobacteriaceae</taxon>
        <taxon>Christiangramia</taxon>
    </lineage>
</organism>
<dbReference type="RefSeq" id="WP_083642852.1">
    <property type="nucleotide sequence ID" value="NZ_AMRU01000008.1"/>
</dbReference>
<dbReference type="AlphaFoldDB" id="A0A1L7I0B1"/>
<protein>
    <submittedName>
        <fullName evidence="1">Uncharacterized protein</fullName>
    </submittedName>
</protein>
<keyword evidence="2" id="KW-1185">Reference proteome</keyword>
<reference evidence="1 2" key="1">
    <citation type="submission" date="2016-07" db="EMBL/GenBank/DDBJ databases">
        <title>Multi-omics approach to identify versatile polysaccharide utilization systems of a marine flavobacterium Gramella flava.</title>
        <authorList>
            <person name="Tang K."/>
        </authorList>
    </citation>
    <scope>NUCLEOTIDE SEQUENCE [LARGE SCALE GENOMIC DNA]</scope>
    <source>
        <strain evidence="1 2">JLT2011</strain>
    </source>
</reference>
<dbReference type="EMBL" id="CP016359">
    <property type="protein sequence ID" value="APU67037.1"/>
    <property type="molecule type" value="Genomic_DNA"/>
</dbReference>
<dbReference type="Proteomes" id="UP000186230">
    <property type="component" value="Chromosome"/>
</dbReference>
<dbReference type="STRING" id="1229726.GRFL_0313"/>
<proteinExistence type="predicted"/>
<name>A0A1L7I0B1_9FLAO</name>
<accession>A0A1L7I0B1</accession>
<evidence type="ECO:0000313" key="1">
    <source>
        <dbReference type="EMBL" id="APU67037.1"/>
    </source>
</evidence>
<sequence>MKRAFAKYFFSVLFLLLGTVLSSYANSVPESNLKVSSEIRIDNASFGTAQLHQSTPSSQLELEKILIEETESEDFENHSDADQFSKLFTSHLFTAAFYMLAWEYAIGQNETCQPCRKQSTHHTLKRFIQLEVFRI</sequence>
<dbReference type="KEGG" id="gfl:GRFL_0313"/>
<gene>
    <name evidence="1" type="ORF">GRFL_0313</name>
</gene>
<evidence type="ECO:0000313" key="2">
    <source>
        <dbReference type="Proteomes" id="UP000186230"/>
    </source>
</evidence>